<name>A0A0E9XN17_ANGAN</name>
<sequence>MKDVLKSKAFSRFCVVHFHRIVRTLFVLA</sequence>
<protein>
    <submittedName>
        <fullName evidence="1">Uncharacterized protein</fullName>
    </submittedName>
</protein>
<accession>A0A0E9XN17</accession>
<organism evidence="1">
    <name type="scientific">Anguilla anguilla</name>
    <name type="common">European freshwater eel</name>
    <name type="synonym">Muraena anguilla</name>
    <dbReference type="NCBI Taxonomy" id="7936"/>
    <lineage>
        <taxon>Eukaryota</taxon>
        <taxon>Metazoa</taxon>
        <taxon>Chordata</taxon>
        <taxon>Craniata</taxon>
        <taxon>Vertebrata</taxon>
        <taxon>Euteleostomi</taxon>
        <taxon>Actinopterygii</taxon>
        <taxon>Neopterygii</taxon>
        <taxon>Teleostei</taxon>
        <taxon>Anguilliformes</taxon>
        <taxon>Anguillidae</taxon>
        <taxon>Anguilla</taxon>
    </lineage>
</organism>
<reference evidence="1" key="2">
    <citation type="journal article" date="2015" name="Fish Shellfish Immunol.">
        <title>Early steps in the European eel (Anguilla anguilla)-Vibrio vulnificus interaction in the gills: Role of the RtxA13 toxin.</title>
        <authorList>
            <person name="Callol A."/>
            <person name="Pajuelo D."/>
            <person name="Ebbesson L."/>
            <person name="Teles M."/>
            <person name="MacKenzie S."/>
            <person name="Amaro C."/>
        </authorList>
    </citation>
    <scope>NUCLEOTIDE SEQUENCE</scope>
</reference>
<dbReference type="AlphaFoldDB" id="A0A0E9XN17"/>
<proteinExistence type="predicted"/>
<dbReference type="EMBL" id="GBXM01004523">
    <property type="protein sequence ID" value="JAI04055.1"/>
    <property type="molecule type" value="Transcribed_RNA"/>
</dbReference>
<evidence type="ECO:0000313" key="1">
    <source>
        <dbReference type="EMBL" id="JAI04055.1"/>
    </source>
</evidence>
<reference evidence="1" key="1">
    <citation type="submission" date="2014-11" db="EMBL/GenBank/DDBJ databases">
        <authorList>
            <person name="Amaro Gonzalez C."/>
        </authorList>
    </citation>
    <scope>NUCLEOTIDE SEQUENCE</scope>
</reference>